<keyword evidence="5" id="KW-0472">Membrane</keyword>
<dbReference type="InterPro" id="IPR027417">
    <property type="entry name" value="P-loop_NTPase"/>
</dbReference>
<dbReference type="PROSITE" id="PS00211">
    <property type="entry name" value="ABC_TRANSPORTER_1"/>
    <property type="match status" value="1"/>
</dbReference>
<dbReference type="Gene3D" id="3.40.50.300">
    <property type="entry name" value="P-loop containing nucleotide triphosphate hydrolases"/>
    <property type="match status" value="1"/>
</dbReference>
<comment type="caution">
    <text evidence="7">The sequence shown here is derived from an EMBL/GenBank/DDBJ whole genome shotgun (WGS) entry which is preliminary data.</text>
</comment>
<evidence type="ECO:0000256" key="3">
    <source>
        <dbReference type="ARBA" id="ARBA00022448"/>
    </source>
</evidence>
<evidence type="ECO:0000259" key="6">
    <source>
        <dbReference type="PROSITE" id="PS50893"/>
    </source>
</evidence>
<dbReference type="Pfam" id="PF00005">
    <property type="entry name" value="ABC_tran"/>
    <property type="match status" value="1"/>
</dbReference>
<dbReference type="InterPro" id="IPR017871">
    <property type="entry name" value="ABC_transporter-like_CS"/>
</dbReference>
<sequence>MLIDQPVILRVENIHKNYGKEKVLEDISFEVKRGETKVIIGPSGTGKSTLLRCVNQLTTPDSGRVWLDGIDITNSVADINQVRQTIGMVFQDFNLFSHLSALDNVRLGLLKVKKMDKREASQEAMRQLIEVGLEDKAASYPAELSGGQQQRVSIARALAMGPKLMLFD</sequence>
<evidence type="ECO:0000313" key="7">
    <source>
        <dbReference type="EMBL" id="GAG57449.1"/>
    </source>
</evidence>
<dbReference type="InterPro" id="IPR050086">
    <property type="entry name" value="MetN_ABC_transporter-like"/>
</dbReference>
<keyword evidence="3" id="KW-0813">Transport</keyword>
<dbReference type="GO" id="GO:0005524">
    <property type="term" value="F:ATP binding"/>
    <property type="evidence" value="ECO:0007669"/>
    <property type="project" value="InterPro"/>
</dbReference>
<comment type="similarity">
    <text evidence="2">Belongs to the ABC transporter superfamily.</text>
</comment>
<name>X0YME7_9ZZZZ</name>
<gene>
    <name evidence="7" type="ORF">S01H4_19579</name>
</gene>
<dbReference type="InterPro" id="IPR003439">
    <property type="entry name" value="ABC_transporter-like_ATP-bd"/>
</dbReference>
<dbReference type="GO" id="GO:0005886">
    <property type="term" value="C:plasma membrane"/>
    <property type="evidence" value="ECO:0007669"/>
    <property type="project" value="UniProtKB-SubCell"/>
</dbReference>
<proteinExistence type="inferred from homology"/>
<comment type="subcellular location">
    <subcellularLocation>
        <location evidence="1">Cell membrane</location>
        <topology evidence="1">Peripheral membrane protein</topology>
    </subcellularLocation>
</comment>
<reference evidence="7" key="1">
    <citation type="journal article" date="2014" name="Front. Microbiol.">
        <title>High frequency of phylogenetically diverse reductive dehalogenase-homologous genes in deep subseafloor sedimentary metagenomes.</title>
        <authorList>
            <person name="Kawai M."/>
            <person name="Futagami T."/>
            <person name="Toyoda A."/>
            <person name="Takaki Y."/>
            <person name="Nishi S."/>
            <person name="Hori S."/>
            <person name="Arai W."/>
            <person name="Tsubouchi T."/>
            <person name="Morono Y."/>
            <person name="Uchiyama I."/>
            <person name="Ito T."/>
            <person name="Fujiyama A."/>
            <person name="Inagaki F."/>
            <person name="Takami H."/>
        </authorList>
    </citation>
    <scope>NUCLEOTIDE SEQUENCE</scope>
    <source>
        <strain evidence="7">Expedition CK06-06</strain>
    </source>
</reference>
<dbReference type="EMBL" id="BART01008740">
    <property type="protein sequence ID" value="GAG57449.1"/>
    <property type="molecule type" value="Genomic_DNA"/>
</dbReference>
<evidence type="ECO:0000256" key="4">
    <source>
        <dbReference type="ARBA" id="ARBA00022475"/>
    </source>
</evidence>
<accession>X0YME7</accession>
<dbReference type="PANTHER" id="PTHR43166:SF9">
    <property type="entry name" value="GLUTAMATE_ASPARTATE IMPORT ATP-BINDING PROTEIN GLTL"/>
    <property type="match status" value="1"/>
</dbReference>
<dbReference type="PROSITE" id="PS50893">
    <property type="entry name" value="ABC_TRANSPORTER_2"/>
    <property type="match status" value="1"/>
</dbReference>
<feature type="domain" description="ABC transporter" evidence="6">
    <location>
        <begin position="9"/>
        <end position="168"/>
    </location>
</feature>
<evidence type="ECO:0000256" key="2">
    <source>
        <dbReference type="ARBA" id="ARBA00005417"/>
    </source>
</evidence>
<evidence type="ECO:0000256" key="1">
    <source>
        <dbReference type="ARBA" id="ARBA00004202"/>
    </source>
</evidence>
<organism evidence="7">
    <name type="scientific">marine sediment metagenome</name>
    <dbReference type="NCBI Taxonomy" id="412755"/>
    <lineage>
        <taxon>unclassified sequences</taxon>
        <taxon>metagenomes</taxon>
        <taxon>ecological metagenomes</taxon>
    </lineage>
</organism>
<feature type="non-terminal residue" evidence="7">
    <location>
        <position position="168"/>
    </location>
</feature>
<dbReference type="PANTHER" id="PTHR43166">
    <property type="entry name" value="AMINO ACID IMPORT ATP-BINDING PROTEIN"/>
    <property type="match status" value="1"/>
</dbReference>
<evidence type="ECO:0000256" key="5">
    <source>
        <dbReference type="ARBA" id="ARBA00023136"/>
    </source>
</evidence>
<dbReference type="GO" id="GO:0016887">
    <property type="term" value="F:ATP hydrolysis activity"/>
    <property type="evidence" value="ECO:0007669"/>
    <property type="project" value="InterPro"/>
</dbReference>
<dbReference type="AlphaFoldDB" id="X0YME7"/>
<keyword evidence="4" id="KW-1003">Cell membrane</keyword>
<dbReference type="SUPFAM" id="SSF52540">
    <property type="entry name" value="P-loop containing nucleoside triphosphate hydrolases"/>
    <property type="match status" value="1"/>
</dbReference>
<protein>
    <recommendedName>
        <fullName evidence="6">ABC transporter domain-containing protein</fullName>
    </recommendedName>
</protein>